<dbReference type="Pfam" id="PF01471">
    <property type="entry name" value="PG_binding_1"/>
    <property type="match status" value="1"/>
</dbReference>
<feature type="domain" description="Peptidoglycan binding-like" evidence="2">
    <location>
        <begin position="131"/>
        <end position="178"/>
    </location>
</feature>
<dbReference type="InterPro" id="IPR002477">
    <property type="entry name" value="Peptidoglycan-bd-like"/>
</dbReference>
<proteinExistence type="predicted"/>
<dbReference type="Proteomes" id="UP000253790">
    <property type="component" value="Chromosome"/>
</dbReference>
<sequence length="383" mass="39104">MADAVKGSAARTALGVVLVLLLVAAAAGAGWWASRATLTSQVPKGAEAATAPEVVWAEASSGSVGRSLPLSTTLRQPALPVAQNALAGVVTSVSPGEVGEGDVVYVVGETPVRVVEADAPFWRDLARGVKGEDVEPLQRLLVEEGYLGGEPDGDFGWNTQQALRAWQKDQDLPQSGVVALGELVAVADLPAVVQLGEGIVVGKSLGGGEDSVLAPTGEREFVLVVTQEQARLIPAETTVEITFEDHRWTAVIAGSELDEFGSTTFTLTAPGGGEVCGEECGVLPNDAQVTLRSDVVIVPKVEGTTVPAAAVRTRPDGTAYLVTEDGEVAVGVRGSGQGVAVVDGVEPGTRVQVLGGTQGVQPAPAQPEPEPGQGDDSASTQEG</sequence>
<gene>
    <name evidence="3" type="ORF">DV701_02785</name>
</gene>
<dbReference type="RefSeq" id="WP_114926974.1">
    <property type="nucleotide sequence ID" value="NZ_CP031229.1"/>
</dbReference>
<dbReference type="InterPro" id="IPR036365">
    <property type="entry name" value="PGBD-like_sf"/>
</dbReference>
<evidence type="ECO:0000259" key="2">
    <source>
        <dbReference type="Pfam" id="PF01471"/>
    </source>
</evidence>
<reference evidence="3 4" key="1">
    <citation type="submission" date="2018-07" db="EMBL/GenBank/DDBJ databases">
        <title>Complete genome sequencing of Ornithinimicrobium sp. AMA3305.</title>
        <authorList>
            <person name="Bae J.-W."/>
        </authorList>
    </citation>
    <scope>NUCLEOTIDE SEQUENCE [LARGE SCALE GENOMIC DNA]</scope>
    <source>
        <strain evidence="3 4">AMA3305</strain>
    </source>
</reference>
<dbReference type="AlphaFoldDB" id="A0A345NJK1"/>
<dbReference type="SUPFAM" id="SSF47090">
    <property type="entry name" value="PGBD-like"/>
    <property type="match status" value="1"/>
</dbReference>
<dbReference type="OrthoDB" id="3268648at2"/>
<dbReference type="EMBL" id="CP031229">
    <property type="protein sequence ID" value="AXH95209.1"/>
    <property type="molecule type" value="Genomic_DNA"/>
</dbReference>
<dbReference type="KEGG" id="orn:DV701_02785"/>
<evidence type="ECO:0000313" key="3">
    <source>
        <dbReference type="EMBL" id="AXH95209.1"/>
    </source>
</evidence>
<keyword evidence="4" id="KW-1185">Reference proteome</keyword>
<evidence type="ECO:0000256" key="1">
    <source>
        <dbReference type="SAM" id="MobiDB-lite"/>
    </source>
</evidence>
<name>A0A345NJK1_9MICO</name>
<accession>A0A345NJK1</accession>
<feature type="region of interest" description="Disordered" evidence="1">
    <location>
        <begin position="352"/>
        <end position="383"/>
    </location>
</feature>
<organism evidence="3 4">
    <name type="scientific">Ornithinimicrobium avium</name>
    <dbReference type="NCBI Taxonomy" id="2283195"/>
    <lineage>
        <taxon>Bacteria</taxon>
        <taxon>Bacillati</taxon>
        <taxon>Actinomycetota</taxon>
        <taxon>Actinomycetes</taxon>
        <taxon>Micrococcales</taxon>
        <taxon>Ornithinimicrobiaceae</taxon>
        <taxon>Ornithinimicrobium</taxon>
    </lineage>
</organism>
<evidence type="ECO:0000313" key="4">
    <source>
        <dbReference type="Proteomes" id="UP000253790"/>
    </source>
</evidence>
<dbReference type="Gene3D" id="1.10.101.10">
    <property type="entry name" value="PGBD-like superfamily/PGBD"/>
    <property type="match status" value="1"/>
</dbReference>
<dbReference type="InterPro" id="IPR036366">
    <property type="entry name" value="PGBDSf"/>
</dbReference>
<protein>
    <submittedName>
        <fullName evidence="3">Peptidoglycan-binding protein</fullName>
    </submittedName>
</protein>